<gene>
    <name evidence="2" type="ORF">C8035_v002964</name>
</gene>
<accession>A0A4R8Q008</accession>
<dbReference type="EMBL" id="QAPG01010709">
    <property type="protein sequence ID" value="TDZ13991.1"/>
    <property type="molecule type" value="Genomic_DNA"/>
</dbReference>
<organism evidence="2 3">
    <name type="scientific">Colletotrichum spinosum</name>
    <dbReference type="NCBI Taxonomy" id="1347390"/>
    <lineage>
        <taxon>Eukaryota</taxon>
        <taxon>Fungi</taxon>
        <taxon>Dikarya</taxon>
        <taxon>Ascomycota</taxon>
        <taxon>Pezizomycotina</taxon>
        <taxon>Sordariomycetes</taxon>
        <taxon>Hypocreomycetidae</taxon>
        <taxon>Glomerellales</taxon>
        <taxon>Glomerellaceae</taxon>
        <taxon>Colletotrichum</taxon>
        <taxon>Colletotrichum orbiculare species complex</taxon>
    </lineage>
</organism>
<feature type="region of interest" description="Disordered" evidence="1">
    <location>
        <begin position="1"/>
        <end position="76"/>
    </location>
</feature>
<dbReference type="AlphaFoldDB" id="A0A4R8Q008"/>
<evidence type="ECO:0000313" key="2">
    <source>
        <dbReference type="EMBL" id="TDZ13991.1"/>
    </source>
</evidence>
<reference evidence="2 3" key="1">
    <citation type="submission" date="2018-11" db="EMBL/GenBank/DDBJ databases">
        <title>Genome sequence and assembly of Colletotrichum spinosum.</title>
        <authorList>
            <person name="Gan P."/>
            <person name="Shirasu K."/>
        </authorList>
    </citation>
    <scope>NUCLEOTIDE SEQUENCE [LARGE SCALE GENOMIC DNA]</scope>
    <source>
        <strain evidence="2 3">CBS 515.97</strain>
    </source>
</reference>
<evidence type="ECO:0000313" key="3">
    <source>
        <dbReference type="Proteomes" id="UP000295083"/>
    </source>
</evidence>
<protein>
    <submittedName>
        <fullName evidence="2">Uncharacterized protein</fullName>
    </submittedName>
</protein>
<dbReference type="Proteomes" id="UP000295083">
    <property type="component" value="Unassembled WGS sequence"/>
</dbReference>
<name>A0A4R8Q008_9PEZI</name>
<proteinExistence type="predicted"/>
<sequence>MAQHGTAWRANRYRGSSAHRRNHQPGSKPAHPMSRPRFPQISPLSGGRPRSADWPHYRTGSYSACPPSDDGSTNLF</sequence>
<keyword evidence="3" id="KW-1185">Reference proteome</keyword>
<evidence type="ECO:0000256" key="1">
    <source>
        <dbReference type="SAM" id="MobiDB-lite"/>
    </source>
</evidence>
<comment type="caution">
    <text evidence="2">The sequence shown here is derived from an EMBL/GenBank/DDBJ whole genome shotgun (WGS) entry which is preliminary data.</text>
</comment>